<proteinExistence type="predicted"/>
<evidence type="ECO:0000256" key="1">
    <source>
        <dbReference type="ARBA" id="ARBA00023587"/>
    </source>
</evidence>
<dbReference type="PANTHER" id="PTHR36539">
    <property type="entry name" value="ETHANOLAMINE UTILIZATION PROTEIN EUTN"/>
    <property type="match status" value="1"/>
</dbReference>
<keyword evidence="2" id="KW-1282">Carboxysome</keyword>
<organism evidence="4 5">
    <name type="scientific">Ruminococcus gauvreauii</name>
    <dbReference type="NCBI Taxonomy" id="438033"/>
    <lineage>
        <taxon>Bacteria</taxon>
        <taxon>Bacillati</taxon>
        <taxon>Bacillota</taxon>
        <taxon>Clostridia</taxon>
        <taxon>Eubacteriales</taxon>
        <taxon>Oscillospiraceae</taxon>
        <taxon>Ruminococcus</taxon>
    </lineage>
</organism>
<keyword evidence="5" id="KW-1185">Reference proteome</keyword>
<dbReference type="PROSITE" id="PS51932">
    <property type="entry name" value="BMV"/>
    <property type="match status" value="1"/>
</dbReference>
<evidence type="ECO:0000313" key="5">
    <source>
        <dbReference type="Proteomes" id="UP001060164"/>
    </source>
</evidence>
<evidence type="ECO:0000313" key="4">
    <source>
        <dbReference type="EMBL" id="UWP61363.1"/>
    </source>
</evidence>
<dbReference type="Pfam" id="PF03319">
    <property type="entry name" value="EutN_CcmL"/>
    <property type="match status" value="1"/>
</dbReference>
<dbReference type="InterPro" id="IPR004992">
    <property type="entry name" value="EutN_CcmL"/>
</dbReference>
<accession>A0ABY5VMN3</accession>
<protein>
    <submittedName>
        <fullName evidence="4">EutN/CcmL family microcompartment protein</fullName>
    </submittedName>
</protein>
<evidence type="ECO:0000256" key="2">
    <source>
        <dbReference type="ARBA" id="ARBA00023669"/>
    </source>
</evidence>
<sequence>MGNVWATRKEERLLGYKLLLVRPIDMTDQSLKETPVVVIDTIGAGMGETVIFVSGSSARSMARESDAPVDAAVVGIVDGQEIDETEGKGCFRN</sequence>
<dbReference type="InterPro" id="IPR036677">
    <property type="entry name" value="EutN_CcmL_sf"/>
</dbReference>
<dbReference type="RefSeq" id="WP_242830276.1">
    <property type="nucleotide sequence ID" value="NZ_CABLBR010000019.1"/>
</dbReference>
<dbReference type="SUPFAM" id="SSF159133">
    <property type="entry name" value="EutN/CcmL-like"/>
    <property type="match status" value="1"/>
</dbReference>
<gene>
    <name evidence="4" type="ORF">NQ502_05360</name>
</gene>
<comment type="subcellular location">
    <subcellularLocation>
        <location evidence="1">Carboxysome</location>
    </subcellularLocation>
</comment>
<name>A0ABY5VMN3_9FIRM</name>
<evidence type="ECO:0000256" key="3">
    <source>
        <dbReference type="ARBA" id="ARBA00024446"/>
    </source>
</evidence>
<reference evidence="4" key="1">
    <citation type="journal article" date="2022" name="Cell">
        <title>Design, construction, and in vivo augmentation of a complex gut microbiome.</title>
        <authorList>
            <person name="Cheng A.G."/>
            <person name="Ho P.Y."/>
            <person name="Aranda-Diaz A."/>
            <person name="Jain S."/>
            <person name="Yu F.B."/>
            <person name="Meng X."/>
            <person name="Wang M."/>
            <person name="Iakiviak M."/>
            <person name="Nagashima K."/>
            <person name="Zhao A."/>
            <person name="Murugkar P."/>
            <person name="Patil A."/>
            <person name="Atabakhsh K."/>
            <person name="Weakley A."/>
            <person name="Yan J."/>
            <person name="Brumbaugh A.R."/>
            <person name="Higginbottom S."/>
            <person name="Dimas A."/>
            <person name="Shiver A.L."/>
            <person name="Deutschbauer A."/>
            <person name="Neff N."/>
            <person name="Sonnenburg J.L."/>
            <person name="Huang K.C."/>
            <person name="Fischbach M.A."/>
        </authorList>
    </citation>
    <scope>NUCLEOTIDE SEQUENCE</scope>
    <source>
        <strain evidence="4">DSM 19829</strain>
    </source>
</reference>
<dbReference type="EMBL" id="CP102290">
    <property type="protein sequence ID" value="UWP61363.1"/>
    <property type="molecule type" value="Genomic_DNA"/>
</dbReference>
<dbReference type="CDD" id="cd01614">
    <property type="entry name" value="EutN_CcmL"/>
    <property type="match status" value="1"/>
</dbReference>
<keyword evidence="3" id="KW-1283">Bacterial microcompartment</keyword>
<dbReference type="Proteomes" id="UP001060164">
    <property type="component" value="Chromosome"/>
</dbReference>
<dbReference type="Gene3D" id="2.40.50.220">
    <property type="entry name" value="EutN/Ccml"/>
    <property type="match status" value="1"/>
</dbReference>